<proteinExistence type="predicted"/>
<dbReference type="GO" id="GO:0031902">
    <property type="term" value="C:late endosome membrane"/>
    <property type="evidence" value="ECO:0007669"/>
    <property type="project" value="TreeGrafter"/>
</dbReference>
<dbReference type="GO" id="GO:0005765">
    <property type="term" value="C:lysosomal membrane"/>
    <property type="evidence" value="ECO:0007669"/>
    <property type="project" value="TreeGrafter"/>
</dbReference>
<dbReference type="PANTHER" id="PTHR46121">
    <property type="entry name" value="STEROIDOGENIC ACUTE REGULATORY PROTEIN-LIKE"/>
    <property type="match status" value="1"/>
</dbReference>
<dbReference type="SMART" id="SM00234">
    <property type="entry name" value="START"/>
    <property type="match status" value="1"/>
</dbReference>
<sequence length="230" mass="26103">MLNLSKWRISFRSPCDSPVIEEQEYRRLAEDALQKAVSIIESDGWHKEKVDGDDIIYSKVVPAYGKVFKFEGFLPISPKKVIDELYFKGEEMHKWNPTVKKVRVIQKIDDHMDIAHVIATEGASGLVSSRDFVNLRVWKKEDSAYVHGSVATTHPDVPVVAKYVRGEQGPCAYVLTPANENGQKCKLKWLLNTNLKGWIPQYLIDQAMSAVMLEYVQSLRRHSTSPKASA</sequence>
<dbReference type="EMBL" id="KK113577">
    <property type="protein sequence ID" value="KFM60499.1"/>
    <property type="molecule type" value="Genomic_DNA"/>
</dbReference>
<dbReference type="AlphaFoldDB" id="A0A087T5W0"/>
<dbReference type="Gene3D" id="3.30.530.20">
    <property type="match status" value="1"/>
</dbReference>
<dbReference type="Proteomes" id="UP000054359">
    <property type="component" value="Unassembled WGS sequence"/>
</dbReference>
<feature type="domain" description="START" evidence="1">
    <location>
        <begin position="41"/>
        <end position="228"/>
    </location>
</feature>
<dbReference type="InterPro" id="IPR051869">
    <property type="entry name" value="STARD3"/>
</dbReference>
<dbReference type="PANTHER" id="PTHR46121:SF4">
    <property type="entry name" value="STEROIDOGENIC ACUTE REGULATORY PROTEIN-LIKE"/>
    <property type="match status" value="1"/>
</dbReference>
<protein>
    <submittedName>
        <fullName evidence="2">Steroidogenic acute regulatory protein, mitochondrial</fullName>
    </submittedName>
</protein>
<dbReference type="GO" id="GO:0099044">
    <property type="term" value="P:vesicle tethering to endoplasmic reticulum"/>
    <property type="evidence" value="ECO:0007669"/>
    <property type="project" value="TreeGrafter"/>
</dbReference>
<dbReference type="OrthoDB" id="74575at2759"/>
<dbReference type="Pfam" id="PF01852">
    <property type="entry name" value="START"/>
    <property type="match status" value="1"/>
</dbReference>
<gene>
    <name evidence="2" type="ORF">X975_06371</name>
</gene>
<dbReference type="SUPFAM" id="SSF55961">
    <property type="entry name" value="Bet v1-like"/>
    <property type="match status" value="1"/>
</dbReference>
<dbReference type="OMA" id="CMEAMGE"/>
<dbReference type="PRINTS" id="PR00978">
    <property type="entry name" value="STARPROTEIN"/>
</dbReference>
<accession>A0A087T5W0</accession>
<evidence type="ECO:0000313" key="3">
    <source>
        <dbReference type="Proteomes" id="UP000054359"/>
    </source>
</evidence>
<name>A0A087T5W0_STEMI</name>
<dbReference type="PROSITE" id="PS50848">
    <property type="entry name" value="START"/>
    <property type="match status" value="1"/>
</dbReference>
<feature type="non-terminal residue" evidence="2">
    <location>
        <position position="230"/>
    </location>
</feature>
<dbReference type="InterPro" id="IPR000799">
    <property type="entry name" value="StAR-like"/>
</dbReference>
<dbReference type="STRING" id="407821.A0A087T5W0"/>
<dbReference type="GO" id="GO:0005789">
    <property type="term" value="C:endoplasmic reticulum membrane"/>
    <property type="evidence" value="ECO:0007669"/>
    <property type="project" value="TreeGrafter"/>
</dbReference>
<organism evidence="2 3">
    <name type="scientific">Stegodyphus mimosarum</name>
    <name type="common">African social velvet spider</name>
    <dbReference type="NCBI Taxonomy" id="407821"/>
    <lineage>
        <taxon>Eukaryota</taxon>
        <taxon>Metazoa</taxon>
        <taxon>Ecdysozoa</taxon>
        <taxon>Arthropoda</taxon>
        <taxon>Chelicerata</taxon>
        <taxon>Arachnida</taxon>
        <taxon>Araneae</taxon>
        <taxon>Araneomorphae</taxon>
        <taxon>Entelegynae</taxon>
        <taxon>Eresoidea</taxon>
        <taxon>Eresidae</taxon>
        <taxon>Stegodyphus</taxon>
    </lineage>
</organism>
<dbReference type="InterPro" id="IPR023393">
    <property type="entry name" value="START-like_dom_sf"/>
</dbReference>
<dbReference type="InterPro" id="IPR002913">
    <property type="entry name" value="START_lipid-bd_dom"/>
</dbReference>
<evidence type="ECO:0000313" key="2">
    <source>
        <dbReference type="EMBL" id="KFM60499.1"/>
    </source>
</evidence>
<reference evidence="2 3" key="1">
    <citation type="submission" date="2013-11" db="EMBL/GenBank/DDBJ databases">
        <title>Genome sequencing of Stegodyphus mimosarum.</title>
        <authorList>
            <person name="Bechsgaard J."/>
        </authorList>
    </citation>
    <scope>NUCLEOTIDE SEQUENCE [LARGE SCALE GENOMIC DNA]</scope>
</reference>
<dbReference type="GO" id="GO:0008289">
    <property type="term" value="F:lipid binding"/>
    <property type="evidence" value="ECO:0007669"/>
    <property type="project" value="InterPro"/>
</dbReference>
<evidence type="ECO:0000259" key="1">
    <source>
        <dbReference type="PROSITE" id="PS50848"/>
    </source>
</evidence>
<dbReference type="GO" id="GO:0140284">
    <property type="term" value="C:endoplasmic reticulum-endosome membrane contact site"/>
    <property type="evidence" value="ECO:0007669"/>
    <property type="project" value="TreeGrafter"/>
</dbReference>
<keyword evidence="3" id="KW-1185">Reference proteome</keyword>